<evidence type="ECO:0000313" key="13">
    <source>
        <dbReference type="Proteomes" id="UP000813461"/>
    </source>
</evidence>
<feature type="signal peptide" evidence="10">
    <location>
        <begin position="1"/>
        <end position="20"/>
    </location>
</feature>
<evidence type="ECO:0000256" key="4">
    <source>
        <dbReference type="ARBA" id="ARBA00022525"/>
    </source>
</evidence>
<evidence type="ECO:0000256" key="9">
    <source>
        <dbReference type="PROSITE-ProRule" id="PRU01356"/>
    </source>
</evidence>
<evidence type="ECO:0000256" key="1">
    <source>
        <dbReference type="ARBA" id="ARBA00004589"/>
    </source>
</evidence>
<dbReference type="PROSITE" id="PS52012">
    <property type="entry name" value="CFEM"/>
    <property type="match status" value="1"/>
</dbReference>
<name>A0A8K0QX71_9PLEO</name>
<accession>A0A8K0QX71</accession>
<dbReference type="GO" id="GO:0098552">
    <property type="term" value="C:side of membrane"/>
    <property type="evidence" value="ECO:0007669"/>
    <property type="project" value="UniProtKB-KW"/>
</dbReference>
<comment type="caution">
    <text evidence="12">The sequence shown here is derived from an EMBL/GenBank/DDBJ whole genome shotgun (WGS) entry which is preliminary data.</text>
</comment>
<keyword evidence="13" id="KW-1185">Reference proteome</keyword>
<evidence type="ECO:0000256" key="5">
    <source>
        <dbReference type="ARBA" id="ARBA00022622"/>
    </source>
</evidence>
<evidence type="ECO:0000256" key="10">
    <source>
        <dbReference type="SAM" id="SignalP"/>
    </source>
</evidence>
<dbReference type="AlphaFoldDB" id="A0A8K0QX71"/>
<dbReference type="Pfam" id="PF05730">
    <property type="entry name" value="CFEM"/>
    <property type="match status" value="1"/>
</dbReference>
<proteinExistence type="inferred from homology"/>
<organism evidence="12 13">
    <name type="scientific">Paraphoma chrysanthemicola</name>
    <dbReference type="NCBI Taxonomy" id="798071"/>
    <lineage>
        <taxon>Eukaryota</taxon>
        <taxon>Fungi</taxon>
        <taxon>Dikarya</taxon>
        <taxon>Ascomycota</taxon>
        <taxon>Pezizomycotina</taxon>
        <taxon>Dothideomycetes</taxon>
        <taxon>Pleosporomycetidae</taxon>
        <taxon>Pleosporales</taxon>
        <taxon>Pleosporineae</taxon>
        <taxon>Phaeosphaeriaceae</taxon>
        <taxon>Paraphoma</taxon>
    </lineage>
</organism>
<evidence type="ECO:0000313" key="12">
    <source>
        <dbReference type="EMBL" id="KAH7075091.1"/>
    </source>
</evidence>
<dbReference type="InterPro" id="IPR008427">
    <property type="entry name" value="Extracellular_membr_CFEM_dom"/>
</dbReference>
<evidence type="ECO:0000256" key="2">
    <source>
        <dbReference type="ARBA" id="ARBA00004613"/>
    </source>
</evidence>
<feature type="disulfide bond" evidence="9">
    <location>
        <begin position="48"/>
        <end position="55"/>
    </location>
</feature>
<dbReference type="EMBL" id="JAGMVJ010000020">
    <property type="protein sequence ID" value="KAH7075091.1"/>
    <property type="molecule type" value="Genomic_DNA"/>
</dbReference>
<comment type="subcellular location">
    <subcellularLocation>
        <location evidence="1">Membrane</location>
        <topology evidence="1">Lipid-anchor</topology>
        <topology evidence="1">GPI-anchor</topology>
    </subcellularLocation>
    <subcellularLocation>
        <location evidence="2">Secreted</location>
    </subcellularLocation>
</comment>
<reference evidence="12" key="1">
    <citation type="journal article" date="2021" name="Nat. Commun.">
        <title>Genetic determinants of endophytism in the Arabidopsis root mycobiome.</title>
        <authorList>
            <person name="Mesny F."/>
            <person name="Miyauchi S."/>
            <person name="Thiergart T."/>
            <person name="Pickel B."/>
            <person name="Atanasova L."/>
            <person name="Karlsson M."/>
            <person name="Huettel B."/>
            <person name="Barry K.W."/>
            <person name="Haridas S."/>
            <person name="Chen C."/>
            <person name="Bauer D."/>
            <person name="Andreopoulos W."/>
            <person name="Pangilinan J."/>
            <person name="LaButti K."/>
            <person name="Riley R."/>
            <person name="Lipzen A."/>
            <person name="Clum A."/>
            <person name="Drula E."/>
            <person name="Henrissat B."/>
            <person name="Kohler A."/>
            <person name="Grigoriev I.V."/>
            <person name="Martin F.M."/>
            <person name="Hacquard S."/>
        </authorList>
    </citation>
    <scope>NUCLEOTIDE SEQUENCE</scope>
    <source>
        <strain evidence="12">MPI-SDFR-AT-0120</strain>
    </source>
</reference>
<keyword evidence="6 10" id="KW-0732">Signal</keyword>
<keyword evidence="7 9" id="KW-1015">Disulfide bond</keyword>
<protein>
    <recommendedName>
        <fullName evidence="11">CFEM domain-containing protein</fullName>
    </recommendedName>
</protein>
<keyword evidence="8" id="KW-0449">Lipoprotein</keyword>
<evidence type="ECO:0000256" key="7">
    <source>
        <dbReference type="ARBA" id="ARBA00023157"/>
    </source>
</evidence>
<keyword evidence="5" id="KW-0325">Glycoprotein</keyword>
<evidence type="ECO:0000256" key="8">
    <source>
        <dbReference type="ARBA" id="ARBA00023288"/>
    </source>
</evidence>
<dbReference type="OrthoDB" id="3767534at2759"/>
<dbReference type="GO" id="GO:0005576">
    <property type="term" value="C:extracellular region"/>
    <property type="evidence" value="ECO:0007669"/>
    <property type="project" value="UniProtKB-SubCell"/>
</dbReference>
<feature type="domain" description="CFEM" evidence="11">
    <location>
        <begin position="6"/>
        <end position="114"/>
    </location>
</feature>
<keyword evidence="4" id="KW-0964">Secreted</keyword>
<evidence type="ECO:0000256" key="6">
    <source>
        <dbReference type="ARBA" id="ARBA00022729"/>
    </source>
</evidence>
<comment type="caution">
    <text evidence="9">Lacks conserved residue(s) required for the propagation of feature annotation.</text>
</comment>
<keyword evidence="5" id="KW-0472">Membrane</keyword>
<evidence type="ECO:0000256" key="3">
    <source>
        <dbReference type="ARBA" id="ARBA00010031"/>
    </source>
</evidence>
<sequence length="114" mass="11044">MKTSTIIASFAALFASAVTAQTACDPVASAIPSCGVPCIQSAAVAVGCDANSYACRCSSASAIQASAINCVLGNCGLATALQVQASASAVCGCVATAAPDARKPRRNAAIMTAA</sequence>
<evidence type="ECO:0000259" key="11">
    <source>
        <dbReference type="PROSITE" id="PS52012"/>
    </source>
</evidence>
<feature type="chain" id="PRO_5035425462" description="CFEM domain-containing protein" evidence="10">
    <location>
        <begin position="21"/>
        <end position="114"/>
    </location>
</feature>
<keyword evidence="5" id="KW-0336">GPI-anchor</keyword>
<dbReference type="Proteomes" id="UP000813461">
    <property type="component" value="Unassembled WGS sequence"/>
</dbReference>
<gene>
    <name evidence="12" type="ORF">FB567DRAFT_183389</name>
</gene>
<comment type="similarity">
    <text evidence="3">Belongs to the RBT5 family.</text>
</comment>